<dbReference type="AlphaFoldDB" id="A0A9P8XZH0"/>
<dbReference type="GeneID" id="70184449"/>
<dbReference type="PROSITE" id="PS51257">
    <property type="entry name" value="PROKAR_LIPOPROTEIN"/>
    <property type="match status" value="1"/>
</dbReference>
<proteinExistence type="predicted"/>
<name>A0A9P8XZH0_9PEZI</name>
<evidence type="ECO:0000313" key="1">
    <source>
        <dbReference type="EMBL" id="KAH7026565.1"/>
    </source>
</evidence>
<sequence>MRTVPSPSVLAAAMSCPWITGGACFVRGLCCAGYERLAAIDPLRAHMLAPRRHCGYTGFLSGLVWGFGHGLPGRNTPPRSFADCCCPCP</sequence>
<organism evidence="1 2">
    <name type="scientific">Microdochium trichocladiopsis</name>
    <dbReference type="NCBI Taxonomy" id="1682393"/>
    <lineage>
        <taxon>Eukaryota</taxon>
        <taxon>Fungi</taxon>
        <taxon>Dikarya</taxon>
        <taxon>Ascomycota</taxon>
        <taxon>Pezizomycotina</taxon>
        <taxon>Sordariomycetes</taxon>
        <taxon>Xylariomycetidae</taxon>
        <taxon>Xylariales</taxon>
        <taxon>Microdochiaceae</taxon>
        <taxon>Microdochium</taxon>
    </lineage>
</organism>
<dbReference type="RefSeq" id="XP_046009782.1">
    <property type="nucleotide sequence ID" value="XM_046154903.1"/>
</dbReference>
<comment type="caution">
    <text evidence="1">The sequence shown here is derived from an EMBL/GenBank/DDBJ whole genome shotgun (WGS) entry which is preliminary data.</text>
</comment>
<evidence type="ECO:0000313" key="2">
    <source>
        <dbReference type="Proteomes" id="UP000756346"/>
    </source>
</evidence>
<reference evidence="1" key="1">
    <citation type="journal article" date="2021" name="Nat. Commun.">
        <title>Genetic determinants of endophytism in the Arabidopsis root mycobiome.</title>
        <authorList>
            <person name="Mesny F."/>
            <person name="Miyauchi S."/>
            <person name="Thiergart T."/>
            <person name="Pickel B."/>
            <person name="Atanasova L."/>
            <person name="Karlsson M."/>
            <person name="Huettel B."/>
            <person name="Barry K.W."/>
            <person name="Haridas S."/>
            <person name="Chen C."/>
            <person name="Bauer D."/>
            <person name="Andreopoulos W."/>
            <person name="Pangilinan J."/>
            <person name="LaButti K."/>
            <person name="Riley R."/>
            <person name="Lipzen A."/>
            <person name="Clum A."/>
            <person name="Drula E."/>
            <person name="Henrissat B."/>
            <person name="Kohler A."/>
            <person name="Grigoriev I.V."/>
            <person name="Martin F.M."/>
            <person name="Hacquard S."/>
        </authorList>
    </citation>
    <scope>NUCLEOTIDE SEQUENCE</scope>
    <source>
        <strain evidence="1">MPI-CAGE-CH-0230</strain>
    </source>
</reference>
<dbReference type="EMBL" id="JAGTJQ010000008">
    <property type="protein sequence ID" value="KAH7026565.1"/>
    <property type="molecule type" value="Genomic_DNA"/>
</dbReference>
<keyword evidence="2" id="KW-1185">Reference proteome</keyword>
<protein>
    <submittedName>
        <fullName evidence="1">Uncharacterized protein</fullName>
    </submittedName>
</protein>
<gene>
    <name evidence="1" type="ORF">B0I36DRAFT_330905</name>
</gene>
<accession>A0A9P8XZH0</accession>
<dbReference type="Proteomes" id="UP000756346">
    <property type="component" value="Unassembled WGS sequence"/>
</dbReference>